<accession>A0A9Q8SBV8</accession>
<proteinExistence type="predicted"/>
<dbReference type="RefSeq" id="XP_049135306.1">
    <property type="nucleotide sequence ID" value="XM_049279349.1"/>
</dbReference>
<protein>
    <submittedName>
        <fullName evidence="1">Uncharacterized protein</fullName>
    </submittedName>
</protein>
<dbReference type="KEGG" id="clup:CLUP02_00297"/>
<keyword evidence="2" id="KW-1185">Reference proteome</keyword>
<dbReference type="Proteomes" id="UP000830671">
    <property type="component" value="Chromosome 1"/>
</dbReference>
<dbReference type="AlphaFoldDB" id="A0A9Q8SBV8"/>
<reference evidence="1" key="1">
    <citation type="journal article" date="2021" name="Mol. Plant Microbe Interact.">
        <title>Complete Genome Sequence of the Plant-Pathogenic Fungus Colletotrichum lupini.</title>
        <authorList>
            <person name="Baroncelli R."/>
            <person name="Pensec F."/>
            <person name="Da Lio D."/>
            <person name="Boufleur T."/>
            <person name="Vicente I."/>
            <person name="Sarrocco S."/>
            <person name="Picot A."/>
            <person name="Baraldi E."/>
            <person name="Sukno S."/>
            <person name="Thon M."/>
            <person name="Le Floch G."/>
        </authorList>
    </citation>
    <scope>NUCLEOTIDE SEQUENCE</scope>
    <source>
        <strain evidence="1">IMI 504893</strain>
    </source>
</reference>
<gene>
    <name evidence="1" type="ORF">CLUP02_00297</name>
</gene>
<organism evidence="1 2">
    <name type="scientific">Colletotrichum lupini</name>
    <dbReference type="NCBI Taxonomy" id="145971"/>
    <lineage>
        <taxon>Eukaryota</taxon>
        <taxon>Fungi</taxon>
        <taxon>Dikarya</taxon>
        <taxon>Ascomycota</taxon>
        <taxon>Pezizomycotina</taxon>
        <taxon>Sordariomycetes</taxon>
        <taxon>Hypocreomycetidae</taxon>
        <taxon>Glomerellales</taxon>
        <taxon>Glomerellaceae</taxon>
        <taxon>Colletotrichum</taxon>
        <taxon>Colletotrichum acutatum species complex</taxon>
    </lineage>
</organism>
<sequence length="93" mass="10607">MDWFSSDISNFDHNAHSVYELVLRITKYLQHPCLVLQPSYPTLYLTCRCCCFLQNEPIVRDNGLFRGSSTLPSTPPILHPHPTTHVAAIVLRV</sequence>
<evidence type="ECO:0000313" key="2">
    <source>
        <dbReference type="Proteomes" id="UP000830671"/>
    </source>
</evidence>
<name>A0A9Q8SBV8_9PEZI</name>
<dbReference type="EMBL" id="CP019471">
    <property type="protein sequence ID" value="UQC73652.1"/>
    <property type="molecule type" value="Genomic_DNA"/>
</dbReference>
<dbReference type="GeneID" id="73334359"/>
<evidence type="ECO:0000313" key="1">
    <source>
        <dbReference type="EMBL" id="UQC73652.1"/>
    </source>
</evidence>